<dbReference type="EMBL" id="CP002352">
    <property type="protein sequence ID" value="ADV43467.1"/>
    <property type="molecule type" value="Genomic_DNA"/>
</dbReference>
<reference evidence="3 4" key="2">
    <citation type="journal article" date="2011" name="Stand. Genomic Sci.">
        <title>Complete genome sequence of Bacteroides helcogenes type strain (P 36-108).</title>
        <authorList>
            <person name="Pati A."/>
            <person name="Gronow S."/>
            <person name="Zeytun A."/>
            <person name="Lapidus A."/>
            <person name="Nolan M."/>
            <person name="Hammon N."/>
            <person name="Deshpande S."/>
            <person name="Cheng J.F."/>
            <person name="Tapia R."/>
            <person name="Han C."/>
            <person name="Goodwin L."/>
            <person name="Pitluck S."/>
            <person name="Liolios K."/>
            <person name="Pagani I."/>
            <person name="Ivanova N."/>
            <person name="Mavromatis K."/>
            <person name="Chen A."/>
            <person name="Palaniappan K."/>
            <person name="Land M."/>
            <person name="Hauser L."/>
            <person name="Chang Y.J."/>
            <person name="Jeffries C.D."/>
            <person name="Detter J.C."/>
            <person name="Brambilla E."/>
            <person name="Rohde M."/>
            <person name="Goker M."/>
            <person name="Woyke T."/>
            <person name="Bristow J."/>
            <person name="Eisen J.A."/>
            <person name="Markowitz V."/>
            <person name="Hugenholtz P."/>
            <person name="Kyrpides N.C."/>
            <person name="Klenk H.P."/>
            <person name="Lucas S."/>
        </authorList>
    </citation>
    <scope>NUCLEOTIDE SEQUENCE [LARGE SCALE GENOMIC DNA]</scope>
    <source>
        <strain evidence="4">ATCC 35417 / DSM 20613 / JCM 6297 / CCUG 15421 / P 36-108</strain>
    </source>
</reference>
<accession>E6SVK6</accession>
<dbReference type="HOGENOM" id="CLU_049578_0_0_10"/>
<dbReference type="Gene3D" id="3.30.565.10">
    <property type="entry name" value="Histidine kinase-like ATPase, C-terminal domain"/>
    <property type="match status" value="1"/>
</dbReference>
<sequence>MTQSEVFSNYMEKVLDKSHWLESTKSTFIVVDKHLNILYHNNKEVCKVKDKFMQPGDFLHCTNAIHSKEGCGTSEYCADCQLRNSVKKALTTSQSVNEEVVLTLDDNQKLILQETATPFEFEGNQYAAIFVINISDRKQEQMLERVFFHDMMNLVGALSSFVDILKETPEQAILDEVKKLTDQIMDELSTQKELLYAENGILTLQTSDITVKEFLSYAAYSLCPMAETKKHKLTICNNCKKDIFIHTDTKLLHRIILNMVKNAVEASEENSIVTLTASSAEKSVLFSVNNPNVIPEDFRGSIFHFGLSTKGEGRGIGTYSMKLFGENYLKGKVWFITNETEGTTFYFQMPLTTKY</sequence>
<dbReference type="STRING" id="693979.Bache_1462"/>
<dbReference type="InterPro" id="IPR005467">
    <property type="entry name" value="His_kinase_dom"/>
</dbReference>
<name>E6SVK6_BACT6</name>
<reference key="1">
    <citation type="submission" date="2010-11" db="EMBL/GenBank/DDBJ databases">
        <title>The complete genome of Bacteroides helcogenes P 36-108.</title>
        <authorList>
            <consortium name="US DOE Joint Genome Institute (JGI-PGF)"/>
            <person name="Lucas S."/>
            <person name="Copeland A."/>
            <person name="Lapidus A."/>
            <person name="Bruce D."/>
            <person name="Goodwin L."/>
            <person name="Pitluck S."/>
            <person name="Kyrpides N."/>
            <person name="Mavromatis K."/>
            <person name="Ivanova N."/>
            <person name="Zeytun A."/>
            <person name="Brettin T."/>
            <person name="Detter J.C."/>
            <person name="Tapia R."/>
            <person name="Han C."/>
            <person name="Land M."/>
            <person name="Hauser L."/>
            <person name="Markowitz V."/>
            <person name="Cheng J.-F."/>
            <person name="Hugenholtz P."/>
            <person name="Woyke T."/>
            <person name="Wu D."/>
            <person name="Gronow S."/>
            <person name="Wellnitz S."/>
            <person name="Brambilla E."/>
            <person name="Klenk H.-P."/>
            <person name="Eisen J.A."/>
        </authorList>
    </citation>
    <scope>NUCLEOTIDE SEQUENCE</scope>
    <source>
        <strain>P 36-108</strain>
    </source>
</reference>
<keyword evidence="3" id="KW-0418">Kinase</keyword>
<gene>
    <name evidence="3" type="ordered locus">Bache_1462</name>
</gene>
<dbReference type="GO" id="GO:0000155">
    <property type="term" value="F:phosphorelay sensor kinase activity"/>
    <property type="evidence" value="ECO:0007669"/>
    <property type="project" value="TreeGrafter"/>
</dbReference>
<keyword evidence="1" id="KW-0597">Phosphoprotein</keyword>
<dbReference type="SMART" id="SM00387">
    <property type="entry name" value="HATPase_c"/>
    <property type="match status" value="1"/>
</dbReference>
<protein>
    <submittedName>
        <fullName evidence="3">Histidine kinase</fullName>
    </submittedName>
</protein>
<keyword evidence="3" id="KW-0808">Transferase</keyword>
<evidence type="ECO:0000313" key="3">
    <source>
        <dbReference type="EMBL" id="ADV43467.1"/>
    </source>
</evidence>
<feature type="domain" description="Histidine kinase" evidence="2">
    <location>
        <begin position="146"/>
        <end position="353"/>
    </location>
</feature>
<proteinExistence type="predicted"/>
<keyword evidence="4" id="KW-1185">Reference proteome</keyword>
<evidence type="ECO:0000256" key="1">
    <source>
        <dbReference type="ARBA" id="ARBA00022553"/>
    </source>
</evidence>
<dbReference type="KEGG" id="bhl:Bache_1462"/>
<dbReference type="PANTHER" id="PTHR43547">
    <property type="entry name" value="TWO-COMPONENT HISTIDINE KINASE"/>
    <property type="match status" value="1"/>
</dbReference>
<dbReference type="Proteomes" id="UP000008630">
    <property type="component" value="Chromosome"/>
</dbReference>
<dbReference type="SUPFAM" id="SSF55874">
    <property type="entry name" value="ATPase domain of HSP90 chaperone/DNA topoisomerase II/histidine kinase"/>
    <property type="match status" value="1"/>
</dbReference>
<dbReference type="Pfam" id="PF02518">
    <property type="entry name" value="HATPase_c"/>
    <property type="match status" value="1"/>
</dbReference>
<dbReference type="PROSITE" id="PS50109">
    <property type="entry name" value="HIS_KIN"/>
    <property type="match status" value="1"/>
</dbReference>
<organism evidence="3 4">
    <name type="scientific">Bacteroides helcogenes (strain ATCC 35417 / DSM 20613 / JCM 6297 / CCUG 15421 / P 36-108)</name>
    <dbReference type="NCBI Taxonomy" id="693979"/>
    <lineage>
        <taxon>Bacteria</taxon>
        <taxon>Pseudomonadati</taxon>
        <taxon>Bacteroidota</taxon>
        <taxon>Bacteroidia</taxon>
        <taxon>Bacteroidales</taxon>
        <taxon>Bacteroidaceae</taxon>
        <taxon>Bacteroides</taxon>
    </lineage>
</organism>
<dbReference type="AlphaFoldDB" id="E6SVK6"/>
<dbReference type="OrthoDB" id="9792686at2"/>
<dbReference type="InterPro" id="IPR003594">
    <property type="entry name" value="HATPase_dom"/>
</dbReference>
<dbReference type="PANTHER" id="PTHR43547:SF2">
    <property type="entry name" value="HYBRID SIGNAL TRANSDUCTION HISTIDINE KINASE C"/>
    <property type="match status" value="1"/>
</dbReference>
<dbReference type="RefSeq" id="WP_013547061.1">
    <property type="nucleotide sequence ID" value="NC_014933.1"/>
</dbReference>
<dbReference type="eggNOG" id="COG2205">
    <property type="taxonomic scope" value="Bacteria"/>
</dbReference>
<evidence type="ECO:0000313" key="4">
    <source>
        <dbReference type="Proteomes" id="UP000008630"/>
    </source>
</evidence>
<dbReference type="InterPro" id="IPR036890">
    <property type="entry name" value="HATPase_C_sf"/>
</dbReference>
<evidence type="ECO:0000259" key="2">
    <source>
        <dbReference type="PROSITE" id="PS50109"/>
    </source>
</evidence>